<keyword evidence="5" id="KW-0539">Nucleus</keyword>
<evidence type="ECO:0000256" key="8">
    <source>
        <dbReference type="SAM" id="MobiDB-lite"/>
    </source>
</evidence>
<dbReference type="InterPro" id="IPR011262">
    <property type="entry name" value="DNA-dir_RNA_pol_insert"/>
</dbReference>
<evidence type="ECO:0000256" key="6">
    <source>
        <dbReference type="ARBA" id="ARBA00025804"/>
    </source>
</evidence>
<dbReference type="Gene3D" id="3.30.1360.10">
    <property type="entry name" value="RNA polymerase, RBP11-like subunit"/>
    <property type="match status" value="1"/>
</dbReference>
<feature type="domain" description="DNA-directed RNA polymerase RpoA/D/Rpb3-type" evidence="9">
    <location>
        <begin position="27"/>
        <end position="273"/>
    </location>
</feature>
<evidence type="ECO:0000259" key="9">
    <source>
        <dbReference type="SMART" id="SM00662"/>
    </source>
</evidence>
<evidence type="ECO:0000313" key="10">
    <source>
        <dbReference type="EMBL" id="OEJ88902.1"/>
    </source>
</evidence>
<dbReference type="GO" id="GO:0006366">
    <property type="term" value="P:transcription by RNA polymerase II"/>
    <property type="evidence" value="ECO:0007669"/>
    <property type="project" value="TreeGrafter"/>
</dbReference>
<accession>A0A1E5RPS4</accession>
<evidence type="ECO:0000256" key="1">
    <source>
        <dbReference type="ARBA" id="ARBA00004123"/>
    </source>
</evidence>
<name>A0A1E5RPS4_HANUV</name>
<feature type="region of interest" description="Disordered" evidence="8">
    <location>
        <begin position="325"/>
        <end position="355"/>
    </location>
</feature>
<dbReference type="FunFam" id="2.170.120.12:FF:000002">
    <property type="entry name" value="DNA-directed RNA polymerase II subunit RPB3"/>
    <property type="match status" value="1"/>
</dbReference>
<keyword evidence="11" id="KW-1185">Reference proteome</keyword>
<dbReference type="InterPro" id="IPR036643">
    <property type="entry name" value="RNApol_insert_sf"/>
</dbReference>
<dbReference type="InterPro" id="IPR001514">
    <property type="entry name" value="DNA-dir_RNA_pol_30-40kDasu_CS"/>
</dbReference>
<gene>
    <name evidence="10" type="ORF">AWRI3580_g2375</name>
</gene>
<evidence type="ECO:0000256" key="5">
    <source>
        <dbReference type="ARBA" id="ARBA00023242"/>
    </source>
</evidence>
<dbReference type="HAMAP" id="MF_00320">
    <property type="entry name" value="RNApol_arch_Rpo3"/>
    <property type="match status" value="1"/>
</dbReference>
<dbReference type="OrthoDB" id="270173at2759"/>
<dbReference type="NCBIfam" id="NF001988">
    <property type="entry name" value="PRK00783.1"/>
    <property type="match status" value="1"/>
</dbReference>
<comment type="caution">
    <text evidence="10">The sequence shown here is derived from an EMBL/GenBank/DDBJ whole genome shotgun (WGS) entry which is preliminary data.</text>
</comment>
<dbReference type="GO" id="GO:0003899">
    <property type="term" value="F:DNA-directed RNA polymerase activity"/>
    <property type="evidence" value="ECO:0007669"/>
    <property type="project" value="InterPro"/>
</dbReference>
<dbReference type="SMART" id="SM00662">
    <property type="entry name" value="RPOLD"/>
    <property type="match status" value="1"/>
</dbReference>
<evidence type="ECO:0000256" key="3">
    <source>
        <dbReference type="ARBA" id="ARBA00022478"/>
    </source>
</evidence>
<dbReference type="CDD" id="cd07031">
    <property type="entry name" value="RNAP_II_RPB3"/>
    <property type="match status" value="1"/>
</dbReference>
<dbReference type="InterPro" id="IPR036603">
    <property type="entry name" value="RBP11-like"/>
</dbReference>
<dbReference type="EMBL" id="LPNN01000004">
    <property type="protein sequence ID" value="OEJ88902.1"/>
    <property type="molecule type" value="Genomic_DNA"/>
</dbReference>
<evidence type="ECO:0000313" key="11">
    <source>
        <dbReference type="Proteomes" id="UP000095358"/>
    </source>
</evidence>
<evidence type="ECO:0000256" key="7">
    <source>
        <dbReference type="ARBA" id="ARBA00072506"/>
    </source>
</evidence>
<dbReference type="VEuPathDB" id="FungiDB:AWRI3580_g2375"/>
<dbReference type="InterPro" id="IPR050518">
    <property type="entry name" value="Rpo3/RPB3_RNA_Pol_subunit"/>
</dbReference>
<dbReference type="GO" id="GO:0003677">
    <property type="term" value="F:DNA binding"/>
    <property type="evidence" value="ECO:0007669"/>
    <property type="project" value="InterPro"/>
</dbReference>
<protein>
    <recommendedName>
        <fullName evidence="7">DNA-directed RNA polymerase II subunit RPB3</fullName>
    </recommendedName>
</protein>
<keyword evidence="3 10" id="KW-0240">DNA-directed RNA polymerase</keyword>
<sequence length="355" mass="40261">MSKDVDSYLIKHFPDPEIKFKEATSEYVDFTLTNVDLSLANSLRRVMISEIPTLAIDSVEIEKNTTVLADEFLAHRLGLIPLESYDIDKLRYNRDCSCDTHCNRCSVTLTLNVIATEDSSKSVYSRDLNVIQNDHIKNLKLGYPAISPDVPEGILICKLRKGQELTLNCIAKKGISKEHAKWDCASAIEFEYDPWNKLNHTDYWYERDAKLEWPVGKNHREEIEPNENEKFDYDAEPNTFYIGVESAKSLPANQIVLRGISVLKQKVEVIYQELENLDKGLDMEEDINKNIMNNMAEEIGYQAEGNPYGDDAYGAPEMVDQDIGYVANDDPFGSGSNNDYEPANFSDDDGDNGAW</sequence>
<dbReference type="Pfam" id="PF01000">
    <property type="entry name" value="RNA_pol_A_bac"/>
    <property type="match status" value="1"/>
</dbReference>
<dbReference type="GO" id="GO:0005665">
    <property type="term" value="C:RNA polymerase II, core complex"/>
    <property type="evidence" value="ECO:0007669"/>
    <property type="project" value="TreeGrafter"/>
</dbReference>
<dbReference type="PROSITE" id="PS00446">
    <property type="entry name" value="RNA_POL_D_30KD"/>
    <property type="match status" value="1"/>
</dbReference>
<dbReference type="SUPFAM" id="SSF56553">
    <property type="entry name" value="Insert subdomain of RNA polymerase alpha subunit"/>
    <property type="match status" value="1"/>
</dbReference>
<organism evidence="10 11">
    <name type="scientific">Hanseniaspora uvarum</name>
    <name type="common">Yeast</name>
    <name type="synonym">Kloeckera apiculata</name>
    <dbReference type="NCBI Taxonomy" id="29833"/>
    <lineage>
        <taxon>Eukaryota</taxon>
        <taxon>Fungi</taxon>
        <taxon>Dikarya</taxon>
        <taxon>Ascomycota</taxon>
        <taxon>Saccharomycotina</taxon>
        <taxon>Saccharomycetes</taxon>
        <taxon>Saccharomycodales</taxon>
        <taxon>Saccharomycodaceae</taxon>
        <taxon>Hanseniaspora</taxon>
    </lineage>
</organism>
<dbReference type="PANTHER" id="PTHR11800">
    <property type="entry name" value="DNA-DIRECTED RNA POLYMERASE"/>
    <property type="match status" value="1"/>
</dbReference>
<evidence type="ECO:0000256" key="2">
    <source>
        <dbReference type="ARBA" id="ARBA00011730"/>
    </source>
</evidence>
<dbReference type="STRING" id="29833.A0A1E5RPS4"/>
<dbReference type="Gene3D" id="2.170.120.12">
    <property type="entry name" value="DNA-directed RNA polymerase, insert domain"/>
    <property type="match status" value="1"/>
</dbReference>
<dbReference type="Pfam" id="PF01193">
    <property type="entry name" value="RNA_pol_L"/>
    <property type="match status" value="1"/>
</dbReference>
<reference evidence="11" key="1">
    <citation type="journal article" date="2016" name="Genome Announc.">
        <title>Genome sequences of three species of Hanseniaspora isolated from spontaneous wine fermentations.</title>
        <authorList>
            <person name="Sternes P.R."/>
            <person name="Lee D."/>
            <person name="Kutyna D.R."/>
            <person name="Borneman A.R."/>
        </authorList>
    </citation>
    <scope>NUCLEOTIDE SEQUENCE [LARGE SCALE GENOMIC DNA]</scope>
    <source>
        <strain evidence="11">AWRI3580</strain>
    </source>
</reference>
<comment type="subcellular location">
    <subcellularLocation>
        <location evidence="1">Nucleus</location>
    </subcellularLocation>
</comment>
<feature type="compositionally biased region" description="Acidic residues" evidence="8">
    <location>
        <begin position="346"/>
        <end position="355"/>
    </location>
</feature>
<comment type="subunit">
    <text evidence="2">Component of the RNA polymerase II (Pol II) complex consisting of 12 subunits.</text>
</comment>
<dbReference type="SUPFAM" id="SSF55257">
    <property type="entry name" value="RBP11-like subunits of RNA polymerase"/>
    <property type="match status" value="1"/>
</dbReference>
<dbReference type="AlphaFoldDB" id="A0A1E5RPS4"/>
<dbReference type="InterPro" id="IPR022842">
    <property type="entry name" value="RNAP_Rpo3/Rpb3/RPAC1"/>
</dbReference>
<dbReference type="PANTHER" id="PTHR11800:SF2">
    <property type="entry name" value="DNA-DIRECTED RNA POLYMERASE II SUBUNIT RPB3"/>
    <property type="match status" value="1"/>
</dbReference>
<keyword evidence="4" id="KW-0804">Transcription</keyword>
<comment type="similarity">
    <text evidence="6">Belongs to the archaeal Rpo3/eukaryotic RPB3 RNA polymerase subunit family.</text>
</comment>
<evidence type="ECO:0000256" key="4">
    <source>
        <dbReference type="ARBA" id="ARBA00023163"/>
    </source>
</evidence>
<dbReference type="GO" id="GO:0046983">
    <property type="term" value="F:protein dimerization activity"/>
    <property type="evidence" value="ECO:0007669"/>
    <property type="project" value="InterPro"/>
</dbReference>
<dbReference type="InterPro" id="IPR011263">
    <property type="entry name" value="DNA-dir_RNA_pol_RpoA/D/Rpb3"/>
</dbReference>
<dbReference type="Proteomes" id="UP000095358">
    <property type="component" value="Unassembled WGS sequence"/>
</dbReference>
<proteinExistence type="inferred from homology"/>